<dbReference type="RefSeq" id="XP_045278120.1">
    <property type="nucleotide sequence ID" value="XM_045422483.1"/>
</dbReference>
<protein>
    <submittedName>
        <fullName evidence="1">Uncharacterized protein</fullName>
    </submittedName>
</protein>
<sequence length="111" mass="12828">MPSTKYESSDRSVDQPVRFYELKSLKPRSKNTSCANTTKKTENIPTTLQGFCKVHVSKFDWIVETREELYFASSFVFLVARCQTRDLTDELLVLVSVLLLILETIKDTNSW</sequence>
<dbReference type="EMBL" id="EQ999979">
    <property type="protein sequence ID" value="EEQ91614.1"/>
    <property type="molecule type" value="Genomic_DNA"/>
</dbReference>
<dbReference type="Proteomes" id="UP000002039">
    <property type="component" value="Unassembled WGS sequence"/>
</dbReference>
<evidence type="ECO:0000313" key="2">
    <source>
        <dbReference type="Proteomes" id="UP000002039"/>
    </source>
</evidence>
<accession>A0ABP2F3X4</accession>
<proteinExistence type="predicted"/>
<reference evidence="2" key="1">
    <citation type="journal article" date="2015" name="PLoS Genet.">
        <title>The dynamic genome and transcriptome of the human fungal pathogen Blastomyces and close relative Emmonsia.</title>
        <authorList>
            <person name="Munoz J.F."/>
            <person name="Gauthier G.M."/>
            <person name="Desjardins C.A."/>
            <person name="Gallo J.E."/>
            <person name="Holder J."/>
            <person name="Sullivan T.D."/>
            <person name="Marty A.J."/>
            <person name="Carmen J.C."/>
            <person name="Chen Z."/>
            <person name="Ding L."/>
            <person name="Gujja S."/>
            <person name="Magrini V."/>
            <person name="Misas E."/>
            <person name="Mitreva M."/>
            <person name="Priest M."/>
            <person name="Saif S."/>
            <person name="Whiston E.A."/>
            <person name="Young S."/>
            <person name="Zeng Q."/>
            <person name="Goldman W.E."/>
            <person name="Mardis E.R."/>
            <person name="Taylor J.W."/>
            <person name="McEwen J.G."/>
            <person name="Clay O.K."/>
            <person name="Klein B.S."/>
            <person name="Cuomo C.A."/>
        </authorList>
    </citation>
    <scope>NUCLEOTIDE SEQUENCE [LARGE SCALE GENOMIC DNA]</scope>
    <source>
        <strain evidence="2">ER-3 / ATCC MYA-2586</strain>
    </source>
</reference>
<keyword evidence="2" id="KW-1185">Reference proteome</keyword>
<dbReference type="GeneID" id="69028572"/>
<name>A0ABP2F3X4_AJEDR</name>
<evidence type="ECO:0000313" key="1">
    <source>
        <dbReference type="EMBL" id="EEQ91614.1"/>
    </source>
</evidence>
<organism evidence="1 2">
    <name type="scientific">Ajellomyces dermatitidis (strain ER-3 / ATCC MYA-2586)</name>
    <name type="common">Blastomyces dermatitidis</name>
    <dbReference type="NCBI Taxonomy" id="559297"/>
    <lineage>
        <taxon>Eukaryota</taxon>
        <taxon>Fungi</taxon>
        <taxon>Dikarya</taxon>
        <taxon>Ascomycota</taxon>
        <taxon>Pezizomycotina</taxon>
        <taxon>Eurotiomycetes</taxon>
        <taxon>Eurotiomycetidae</taxon>
        <taxon>Onygenales</taxon>
        <taxon>Ajellomycetaceae</taxon>
        <taxon>Blastomyces</taxon>
    </lineage>
</organism>
<gene>
    <name evidence="1" type="ORF">BDCG_06734</name>
</gene>